<name>A0A1T4Y4U9_9BACT</name>
<dbReference type="Proteomes" id="UP000190774">
    <property type="component" value="Unassembled WGS sequence"/>
</dbReference>
<dbReference type="AlphaFoldDB" id="A0A1T4Y4U9"/>
<dbReference type="EMBL" id="FUYE01000007">
    <property type="protein sequence ID" value="SKA96766.1"/>
    <property type="molecule type" value="Genomic_DNA"/>
</dbReference>
<sequence length="86" mass="9899">MDTWIMSKGKENLFAKSRLIQDQDETTFCTNDLFDLLTLECPFFARNLTRKMIMVQLHRGIATGFVFPPPNNGLNELFNLPTAEVM</sequence>
<organism evidence="1 2">
    <name type="scientific">Prosthecobacter debontii</name>
    <dbReference type="NCBI Taxonomy" id="48467"/>
    <lineage>
        <taxon>Bacteria</taxon>
        <taxon>Pseudomonadati</taxon>
        <taxon>Verrucomicrobiota</taxon>
        <taxon>Verrucomicrobiia</taxon>
        <taxon>Verrucomicrobiales</taxon>
        <taxon>Verrucomicrobiaceae</taxon>
        <taxon>Prosthecobacter</taxon>
    </lineage>
</organism>
<accession>A0A1T4Y4U9</accession>
<reference evidence="2" key="1">
    <citation type="submission" date="2017-02" db="EMBL/GenBank/DDBJ databases">
        <authorList>
            <person name="Varghese N."/>
            <person name="Submissions S."/>
        </authorList>
    </citation>
    <scope>NUCLEOTIDE SEQUENCE [LARGE SCALE GENOMIC DNA]</scope>
    <source>
        <strain evidence="2">ATCC 700200</strain>
    </source>
</reference>
<gene>
    <name evidence="1" type="ORF">SAMN02745166_02466</name>
</gene>
<evidence type="ECO:0000313" key="1">
    <source>
        <dbReference type="EMBL" id="SKA96766.1"/>
    </source>
</evidence>
<evidence type="ECO:0000313" key="2">
    <source>
        <dbReference type="Proteomes" id="UP000190774"/>
    </source>
</evidence>
<protein>
    <submittedName>
        <fullName evidence="1">Uncharacterized protein</fullName>
    </submittedName>
</protein>
<proteinExistence type="predicted"/>
<keyword evidence="2" id="KW-1185">Reference proteome</keyword>